<protein>
    <submittedName>
        <fullName evidence="1">Uncharacterized protein</fullName>
    </submittedName>
</protein>
<evidence type="ECO:0000313" key="2">
    <source>
        <dbReference type="Proteomes" id="UP000324222"/>
    </source>
</evidence>
<proteinExistence type="predicted"/>
<reference evidence="1 2" key="1">
    <citation type="submission" date="2019-05" db="EMBL/GenBank/DDBJ databases">
        <title>Another draft genome of Portunus trituberculatus and its Hox gene families provides insights of decapod evolution.</title>
        <authorList>
            <person name="Jeong J.-H."/>
            <person name="Song I."/>
            <person name="Kim S."/>
            <person name="Choi T."/>
            <person name="Kim D."/>
            <person name="Ryu S."/>
            <person name="Kim W."/>
        </authorList>
    </citation>
    <scope>NUCLEOTIDE SEQUENCE [LARGE SCALE GENOMIC DNA]</scope>
    <source>
        <tissue evidence="1">Muscle</tissue>
    </source>
</reference>
<sequence>MKGLVNSYMREFDRIGKFGGVFQNIVTNKTNASSYPLQYWDTFLPSDLCTI</sequence>
<dbReference type="EMBL" id="VSRR010000014">
    <property type="protein sequence ID" value="MPC07996.1"/>
    <property type="molecule type" value="Genomic_DNA"/>
</dbReference>
<keyword evidence="2" id="KW-1185">Reference proteome</keyword>
<name>A0A5B7CHT0_PORTR</name>
<dbReference type="AlphaFoldDB" id="A0A5B7CHT0"/>
<comment type="caution">
    <text evidence="1">The sequence shown here is derived from an EMBL/GenBank/DDBJ whole genome shotgun (WGS) entry which is preliminary data.</text>
</comment>
<gene>
    <name evidence="1" type="ORF">E2C01_000565</name>
</gene>
<organism evidence="1 2">
    <name type="scientific">Portunus trituberculatus</name>
    <name type="common">Swimming crab</name>
    <name type="synonym">Neptunus trituberculatus</name>
    <dbReference type="NCBI Taxonomy" id="210409"/>
    <lineage>
        <taxon>Eukaryota</taxon>
        <taxon>Metazoa</taxon>
        <taxon>Ecdysozoa</taxon>
        <taxon>Arthropoda</taxon>
        <taxon>Crustacea</taxon>
        <taxon>Multicrustacea</taxon>
        <taxon>Malacostraca</taxon>
        <taxon>Eumalacostraca</taxon>
        <taxon>Eucarida</taxon>
        <taxon>Decapoda</taxon>
        <taxon>Pleocyemata</taxon>
        <taxon>Brachyura</taxon>
        <taxon>Eubrachyura</taxon>
        <taxon>Portunoidea</taxon>
        <taxon>Portunidae</taxon>
        <taxon>Portuninae</taxon>
        <taxon>Portunus</taxon>
    </lineage>
</organism>
<accession>A0A5B7CHT0</accession>
<dbReference type="Proteomes" id="UP000324222">
    <property type="component" value="Unassembled WGS sequence"/>
</dbReference>
<evidence type="ECO:0000313" key="1">
    <source>
        <dbReference type="EMBL" id="MPC07996.1"/>
    </source>
</evidence>